<reference evidence="1 2" key="1">
    <citation type="submission" date="2017-12" db="EMBL/GenBank/DDBJ databases">
        <title>Rapid rising of carbapenem-resistant Enterobacteriaceae(CRE) and emergence of colistin resistance genemcr-1 in CRE in the hospital of Henan, China.</title>
        <authorList>
            <person name="Sun Q."/>
            <person name="Zhang R."/>
            <person name="Li Y."/>
            <person name="Shen Y."/>
            <person name="Zhang Y."/>
            <person name="Yang J."/>
            <person name="Shu L."/>
            <person name="Zhou H."/>
            <person name="Wang Y."/>
            <person name="Wang B."/>
            <person name="Shen Z."/>
        </authorList>
    </citation>
    <scope>NUCLEOTIDE SEQUENCE [LARGE SCALE GENOMIC DNA]</scope>
    <source>
        <strain evidence="1 2">3512</strain>
    </source>
</reference>
<feature type="non-terminal residue" evidence="1">
    <location>
        <position position="120"/>
    </location>
</feature>
<evidence type="ECO:0000313" key="1">
    <source>
        <dbReference type="EMBL" id="PKD78546.1"/>
    </source>
</evidence>
<sequence length="120" mass="13476">YVLKVGEPIGIFKLPATEKVTDKNSQYYGYKVVDNNGFLKSSSTEYDYLGSSQPDFVMGFTTHLKWKNLTLAATGDWHKGGLMYSETSYITHFNGNSTETVFNERDAFIYPHSVKVVGGQ</sequence>
<evidence type="ECO:0000313" key="2">
    <source>
        <dbReference type="Proteomes" id="UP000233549"/>
    </source>
</evidence>
<dbReference type="Proteomes" id="UP000233549">
    <property type="component" value="Unassembled WGS sequence"/>
</dbReference>
<proteinExistence type="predicted"/>
<accession>A0AAP8LAC9</accession>
<name>A0AAP8LAC9_ECOLX</name>
<dbReference type="AlphaFoldDB" id="A0AAP8LAC9"/>
<organism evidence="1 2">
    <name type="scientific">Escherichia coli</name>
    <dbReference type="NCBI Taxonomy" id="562"/>
    <lineage>
        <taxon>Bacteria</taxon>
        <taxon>Pseudomonadati</taxon>
        <taxon>Pseudomonadota</taxon>
        <taxon>Gammaproteobacteria</taxon>
        <taxon>Enterobacterales</taxon>
        <taxon>Enterobacteriaceae</taxon>
        <taxon>Escherichia</taxon>
    </lineage>
</organism>
<feature type="non-terminal residue" evidence="1">
    <location>
        <position position="1"/>
    </location>
</feature>
<gene>
    <name evidence="1" type="ORF">CWS33_29740</name>
</gene>
<protein>
    <submittedName>
        <fullName evidence="1">SusC/RagA family TonB-linked outer membrane protein</fullName>
    </submittedName>
</protein>
<comment type="caution">
    <text evidence="1">The sequence shown here is derived from an EMBL/GenBank/DDBJ whole genome shotgun (WGS) entry which is preliminary data.</text>
</comment>
<dbReference type="EMBL" id="PITP01000522">
    <property type="protein sequence ID" value="PKD78546.1"/>
    <property type="molecule type" value="Genomic_DNA"/>
</dbReference>